<evidence type="ECO:0000256" key="5">
    <source>
        <dbReference type="ARBA" id="ARBA00023143"/>
    </source>
</evidence>
<dbReference type="EMBL" id="PTIY01000006">
    <property type="protein sequence ID" value="PPK71827.1"/>
    <property type="molecule type" value="Genomic_DNA"/>
</dbReference>
<evidence type="ECO:0000256" key="2">
    <source>
        <dbReference type="ARBA" id="ARBA00004613"/>
    </source>
</evidence>
<comment type="caution">
    <text evidence="7">The sequence shown here is derived from an EMBL/GenBank/DDBJ whole genome shotgun (WGS) entry which is preliminary data.</text>
</comment>
<gene>
    <name evidence="7" type="ORF">B0F88_106179</name>
</gene>
<dbReference type="RefSeq" id="WP_104423704.1">
    <property type="nucleotide sequence ID" value="NZ_PTIY01000006.1"/>
</dbReference>
<feature type="domain" description="Flagellin N-terminal" evidence="6">
    <location>
        <begin position="3"/>
        <end position="139"/>
    </location>
</feature>
<dbReference type="PANTHER" id="PTHR42792:SF1">
    <property type="entry name" value="FLAGELLAR HOOK-ASSOCIATED PROTEIN 3"/>
    <property type="match status" value="1"/>
</dbReference>
<dbReference type="GO" id="GO:0005198">
    <property type="term" value="F:structural molecule activity"/>
    <property type="evidence" value="ECO:0007669"/>
    <property type="project" value="InterPro"/>
</dbReference>
<dbReference type="GO" id="GO:0005576">
    <property type="term" value="C:extracellular region"/>
    <property type="evidence" value="ECO:0007669"/>
    <property type="project" value="UniProtKB-SubCell"/>
</dbReference>
<dbReference type="NCBIfam" id="TIGR02550">
    <property type="entry name" value="flagell_flgL"/>
    <property type="match status" value="1"/>
</dbReference>
<keyword evidence="4" id="KW-0964">Secreted</keyword>
<comment type="similarity">
    <text evidence="3">Belongs to the bacterial flagellin family.</text>
</comment>
<dbReference type="Gene3D" id="1.20.1330.10">
    <property type="entry name" value="f41 fragment of flagellin, N-terminal domain"/>
    <property type="match status" value="2"/>
</dbReference>
<dbReference type="InterPro" id="IPR013384">
    <property type="entry name" value="Flagell_FlgL"/>
</dbReference>
<dbReference type="GO" id="GO:0009424">
    <property type="term" value="C:bacterial-type flagellum hook"/>
    <property type="evidence" value="ECO:0007669"/>
    <property type="project" value="InterPro"/>
</dbReference>
<dbReference type="Proteomes" id="UP000238071">
    <property type="component" value="Unassembled WGS sequence"/>
</dbReference>
<dbReference type="Pfam" id="PF00669">
    <property type="entry name" value="Flagellin_N"/>
    <property type="match status" value="1"/>
</dbReference>
<evidence type="ECO:0000256" key="1">
    <source>
        <dbReference type="ARBA" id="ARBA00004365"/>
    </source>
</evidence>
<keyword evidence="7" id="KW-0969">Cilium</keyword>
<evidence type="ECO:0000256" key="3">
    <source>
        <dbReference type="ARBA" id="ARBA00005709"/>
    </source>
</evidence>
<proteinExistence type="inferred from homology"/>
<dbReference type="SUPFAM" id="SSF64518">
    <property type="entry name" value="Phase 1 flagellin"/>
    <property type="match status" value="1"/>
</dbReference>
<dbReference type="GO" id="GO:0071973">
    <property type="term" value="P:bacterial-type flagellum-dependent cell motility"/>
    <property type="evidence" value="ECO:0007669"/>
    <property type="project" value="InterPro"/>
</dbReference>
<dbReference type="OrthoDB" id="9768249at2"/>
<dbReference type="InterPro" id="IPR001029">
    <property type="entry name" value="Flagellin_N"/>
</dbReference>
<protein>
    <submittedName>
        <fullName evidence="7">Flagellar hook-associated protein 3 FlgL</fullName>
    </submittedName>
</protein>
<reference evidence="7 8" key="1">
    <citation type="submission" date="2018-02" db="EMBL/GenBank/DDBJ databases">
        <title>Subsurface microbial communities from deep shales in Ohio and West Virginia, USA.</title>
        <authorList>
            <person name="Wrighton K."/>
        </authorList>
    </citation>
    <scope>NUCLEOTIDE SEQUENCE [LARGE SCALE GENOMIC DNA]</scope>
    <source>
        <strain evidence="7 8">OWC-G53F</strain>
    </source>
</reference>
<keyword evidence="7" id="KW-0966">Cell projection</keyword>
<keyword evidence="8" id="KW-1185">Reference proteome</keyword>
<evidence type="ECO:0000313" key="7">
    <source>
        <dbReference type="EMBL" id="PPK71827.1"/>
    </source>
</evidence>
<evidence type="ECO:0000256" key="4">
    <source>
        <dbReference type="ARBA" id="ARBA00022525"/>
    </source>
</evidence>
<dbReference type="InterPro" id="IPR001492">
    <property type="entry name" value="Flagellin"/>
</dbReference>
<keyword evidence="5" id="KW-0975">Bacterial flagellum</keyword>
<evidence type="ECO:0000259" key="6">
    <source>
        <dbReference type="Pfam" id="PF00669"/>
    </source>
</evidence>
<name>A0A2S6H317_9GAMM</name>
<keyword evidence="7" id="KW-0282">Flagellum</keyword>
<dbReference type="PANTHER" id="PTHR42792">
    <property type="entry name" value="FLAGELLIN"/>
    <property type="match status" value="1"/>
</dbReference>
<evidence type="ECO:0000313" key="8">
    <source>
        <dbReference type="Proteomes" id="UP000238071"/>
    </source>
</evidence>
<organism evidence="7 8">
    <name type="scientific">Methylobacter tundripaludum</name>
    <dbReference type="NCBI Taxonomy" id="173365"/>
    <lineage>
        <taxon>Bacteria</taxon>
        <taxon>Pseudomonadati</taxon>
        <taxon>Pseudomonadota</taxon>
        <taxon>Gammaproteobacteria</taxon>
        <taxon>Methylococcales</taxon>
        <taxon>Methylococcaceae</taxon>
        <taxon>Methylobacter</taxon>
    </lineage>
</organism>
<comment type="subcellular location">
    <subcellularLocation>
        <location evidence="1">Bacterial flagellum</location>
    </subcellularLocation>
    <subcellularLocation>
        <location evidence="2">Secreted</location>
    </subcellularLocation>
</comment>
<dbReference type="AlphaFoldDB" id="A0A2S6H317"/>
<sequence length="476" mass="50603">MRISTAWAQQLNVNAMAGQQAKLAKVQQQLSTGLKVSTPADDPAAAVKVLDLQATIAQTTQYQSNISTARGRLNIEESALASSANILSRAKELTLQGKNDSLNSNDRLALKFEIDQLIQEMAGVANTKNANGEFIFSGDFSTVPAFALHPTTGEYVYQGGPQQRVLQISPTRQVADGDLGFNVFENINSTSPGADENGKRSIFNTLKSLSDGLAGTFKATPAQISGDRFLRYGLDYSDPLLPPTKFELVGNIEMLPATAPPSVIPLPAAQIDLSGKAFANTEDVVTEINAQLSGAAGLLPAAFVAPNTNLPVGSHYSDVMQARSNGNRIEFGAVTTYVTEATGVNTSIKINNTSGTFLTDAGFVDGQSNTGVDVPGAATSTSQIFQDQLDGVLNDLDAALNSFLEARTSVGARLNALDNQEAQNEKFVLDTKTTLSETQDLDYADAISRFQLQSTALQVAQQTYAQVSGLSLFKYL</sequence>
<accession>A0A2S6H317</accession>